<feature type="region of interest" description="Disordered" evidence="2">
    <location>
        <begin position="1"/>
        <end position="35"/>
    </location>
</feature>
<keyword evidence="1" id="KW-0560">Oxidoreductase</keyword>
<feature type="domain" description="Endonuclease/exonuclease/phosphatase" evidence="3">
    <location>
        <begin position="137"/>
        <end position="301"/>
    </location>
</feature>
<sequence>MGGSSRPCAANRAGETNERSCVRTPKEKRRVKPKMKTGKTCTEFECANTGQKLKPKEKPWSVACRNEKKKKKKKKKKKITNKALKVYRKIHRLLNMTFDFSTHEWNFTKTHKRLVNFTSVLTTNKPLSMGANTLRILSWNANGILQQVHEFEEILQTYGIDLALLGETHLNADKRFNITGYNTYRTDRAHGRGGGTAVVIRNYLPHYRSTIQDTENLEATAVTVNTKGGHINFVAAYNPPNKMLLKTDLDTVTTGDHFLIGGDLNCKNTLWNSRLTNRQGRILEEHASDAEYNITNETLTVLQELDSDHNPILCEWDVDTEHKNNWRKPTIKTTNWVKFNTELLENIPRNLVIETQEDVDAAIDVLTMTIQETYRVNTTTSQKHQDIRSDHPDLNYLIAQKREARRDWQRLRTQQERTRYNHLKAQVRRKVNEYRRAKWNTFVTDTVTDTHKSWTITKILKGTAKKVGTPAIHGQGGMAYTSVDKANAIAETLKQQFSPNPVQEASPGSKHLPREISPTHNSIRATHWQSQSKIAYINITKIHYKMDSQTGHLGESKFEETDNDTCNKGTDIQEFYRDCNVLITGGTGFVGKLLIEKLLRSCPATKNIFTIIRPKKGKSPEERKEKLLKCVIFDSLKATSPNFHEKLVMVSGDISLPNLGLSTLDYEMLSQQVNIIFHLAATVKFDEKVNIAVPINIFGTMEIIKLCRKCVSLKDVGSGNPASKTITACSSGGDTGPGCLSCSSVGGVGSLFSCSSGVGVSPESLPCSSNIRVQILELHRCRQDPVQIQKLYRCLLVPVQILELHR</sequence>
<dbReference type="GO" id="GO:0035336">
    <property type="term" value="P:long-chain fatty-acyl-CoA metabolic process"/>
    <property type="evidence" value="ECO:0007669"/>
    <property type="project" value="TreeGrafter"/>
</dbReference>
<dbReference type="GO" id="GO:0102965">
    <property type="term" value="F:alcohol-forming long-chain fatty acyl-CoA reductase activity"/>
    <property type="evidence" value="ECO:0007669"/>
    <property type="project" value="UniProtKB-EC"/>
</dbReference>
<dbReference type="PANTHER" id="PTHR11011">
    <property type="entry name" value="MALE STERILITY PROTEIN 2-RELATED"/>
    <property type="match status" value="1"/>
</dbReference>
<keyword evidence="1" id="KW-0521">NADP</keyword>
<dbReference type="SUPFAM" id="SSF56219">
    <property type="entry name" value="DNase I-like"/>
    <property type="match status" value="1"/>
</dbReference>
<protein>
    <recommendedName>
        <fullName evidence="1">Fatty acyl-CoA reductase</fullName>
        <ecNumber evidence="1">1.2.1.84</ecNumber>
    </recommendedName>
</protein>
<dbReference type="AlphaFoldDB" id="A0A7R9FWX8"/>
<dbReference type="Gene3D" id="3.60.10.10">
    <property type="entry name" value="Endonuclease/exonuclease/phosphatase"/>
    <property type="match status" value="1"/>
</dbReference>
<feature type="domain" description="Thioester reductase (TE)" evidence="4">
    <location>
        <begin position="583"/>
        <end position="714"/>
    </location>
</feature>
<evidence type="ECO:0000313" key="5">
    <source>
        <dbReference type="EMBL" id="CAD7258469.1"/>
    </source>
</evidence>
<dbReference type="SUPFAM" id="SSF51735">
    <property type="entry name" value="NAD(P)-binding Rossmann-fold domains"/>
    <property type="match status" value="1"/>
</dbReference>
<organism evidence="5">
    <name type="scientific">Timema shepardi</name>
    <name type="common">Walking stick</name>
    <dbReference type="NCBI Taxonomy" id="629360"/>
    <lineage>
        <taxon>Eukaryota</taxon>
        <taxon>Metazoa</taxon>
        <taxon>Ecdysozoa</taxon>
        <taxon>Arthropoda</taxon>
        <taxon>Hexapoda</taxon>
        <taxon>Insecta</taxon>
        <taxon>Pterygota</taxon>
        <taxon>Neoptera</taxon>
        <taxon>Polyneoptera</taxon>
        <taxon>Phasmatodea</taxon>
        <taxon>Timematodea</taxon>
        <taxon>Timematoidea</taxon>
        <taxon>Timematidae</taxon>
        <taxon>Timema</taxon>
    </lineage>
</organism>
<keyword evidence="1" id="KW-0444">Lipid biosynthesis</keyword>
<dbReference type="Gene3D" id="3.40.50.720">
    <property type="entry name" value="NAD(P)-binding Rossmann-like Domain"/>
    <property type="match status" value="1"/>
</dbReference>
<reference evidence="5" key="1">
    <citation type="submission" date="2020-11" db="EMBL/GenBank/DDBJ databases">
        <authorList>
            <person name="Tran Van P."/>
        </authorList>
    </citation>
    <scope>NUCLEOTIDE SEQUENCE</scope>
</reference>
<dbReference type="PANTHER" id="PTHR11011:SF60">
    <property type="entry name" value="FATTY ACYL-COA REDUCTASE-RELATED"/>
    <property type="match status" value="1"/>
</dbReference>
<dbReference type="GO" id="GO:0005777">
    <property type="term" value="C:peroxisome"/>
    <property type="evidence" value="ECO:0007669"/>
    <property type="project" value="TreeGrafter"/>
</dbReference>
<dbReference type="InterPro" id="IPR005135">
    <property type="entry name" value="Endo/exonuclease/phosphatase"/>
</dbReference>
<evidence type="ECO:0000259" key="4">
    <source>
        <dbReference type="Pfam" id="PF07993"/>
    </source>
</evidence>
<dbReference type="InterPro" id="IPR026055">
    <property type="entry name" value="FAR"/>
</dbReference>
<comment type="catalytic activity">
    <reaction evidence="1">
        <text>a long-chain fatty acyl-CoA + 2 NADPH + 2 H(+) = a long-chain primary fatty alcohol + 2 NADP(+) + CoA</text>
        <dbReference type="Rhea" id="RHEA:52716"/>
        <dbReference type="ChEBI" id="CHEBI:15378"/>
        <dbReference type="ChEBI" id="CHEBI:57287"/>
        <dbReference type="ChEBI" id="CHEBI:57783"/>
        <dbReference type="ChEBI" id="CHEBI:58349"/>
        <dbReference type="ChEBI" id="CHEBI:77396"/>
        <dbReference type="ChEBI" id="CHEBI:83139"/>
        <dbReference type="EC" id="1.2.1.84"/>
    </reaction>
</comment>
<dbReference type="InterPro" id="IPR013120">
    <property type="entry name" value="FAR_NAD-bd"/>
</dbReference>
<dbReference type="InterPro" id="IPR036291">
    <property type="entry name" value="NAD(P)-bd_dom_sf"/>
</dbReference>
<evidence type="ECO:0000256" key="2">
    <source>
        <dbReference type="SAM" id="MobiDB-lite"/>
    </source>
</evidence>
<evidence type="ECO:0000259" key="3">
    <source>
        <dbReference type="Pfam" id="PF03372"/>
    </source>
</evidence>
<dbReference type="EMBL" id="OC000842">
    <property type="protein sequence ID" value="CAD7258469.1"/>
    <property type="molecule type" value="Genomic_DNA"/>
</dbReference>
<dbReference type="EC" id="1.2.1.84" evidence="1"/>
<dbReference type="GO" id="GO:0080019">
    <property type="term" value="F:alcohol-forming very long-chain fatty acyl-CoA reductase activity"/>
    <property type="evidence" value="ECO:0007669"/>
    <property type="project" value="InterPro"/>
</dbReference>
<dbReference type="Pfam" id="PF07993">
    <property type="entry name" value="NAD_binding_4"/>
    <property type="match status" value="1"/>
</dbReference>
<feature type="compositionally biased region" description="Basic residues" evidence="2">
    <location>
        <begin position="26"/>
        <end position="35"/>
    </location>
</feature>
<accession>A0A7R9FWX8</accession>
<comment type="function">
    <text evidence="1">Catalyzes the reduction of fatty acyl-CoA to fatty alcohols.</text>
</comment>
<evidence type="ECO:0000256" key="1">
    <source>
        <dbReference type="RuleBase" id="RU363097"/>
    </source>
</evidence>
<name>A0A7R9FWX8_TIMSH</name>
<feature type="compositionally biased region" description="Basic and acidic residues" evidence="2">
    <location>
        <begin position="15"/>
        <end position="25"/>
    </location>
</feature>
<dbReference type="Pfam" id="PF03372">
    <property type="entry name" value="Exo_endo_phos"/>
    <property type="match status" value="1"/>
</dbReference>
<comment type="similarity">
    <text evidence="1">Belongs to the fatty acyl-CoA reductase family.</text>
</comment>
<proteinExistence type="inferred from homology"/>
<keyword evidence="1" id="KW-0443">Lipid metabolism</keyword>
<dbReference type="InterPro" id="IPR036691">
    <property type="entry name" value="Endo/exonu/phosph_ase_sf"/>
</dbReference>
<gene>
    <name evidence="5" type="ORF">TSIB3V08_LOCUS2704</name>
</gene>